<keyword evidence="4" id="KW-1185">Reference proteome</keyword>
<dbReference type="AlphaFoldDB" id="A0A5C6U2I9"/>
<sequence length="126" mass="13426">MKRGLLLFAHGARDPRWALPFEDIARRVRAADPSVAVALSYLEFMTPGLVDAGAALVAQGCGRVEVLPLFLGAGGHVRKDLPILMEQLRGAHPAVAWVLRPAIGEDDAVVEAMAQCALRPHDAATP</sequence>
<evidence type="ECO:0000313" key="4">
    <source>
        <dbReference type="Proteomes" id="UP000321832"/>
    </source>
</evidence>
<dbReference type="InterPro" id="IPR050963">
    <property type="entry name" value="Sirohydro_Cobaltochel/CbiX"/>
</dbReference>
<dbReference type="Proteomes" id="UP000321832">
    <property type="component" value="Unassembled WGS sequence"/>
</dbReference>
<dbReference type="InterPro" id="IPR002762">
    <property type="entry name" value="CbiX-like"/>
</dbReference>
<proteinExistence type="predicted"/>
<dbReference type="SUPFAM" id="SSF53800">
    <property type="entry name" value="Chelatase"/>
    <property type="match status" value="1"/>
</dbReference>
<dbReference type="PANTHER" id="PTHR33542:SF3">
    <property type="entry name" value="SIROHYDROCHLORIN FERROCHELATASE, CHLOROPLASTIC"/>
    <property type="match status" value="1"/>
</dbReference>
<keyword evidence="1" id="KW-0479">Metal-binding</keyword>
<dbReference type="Pfam" id="PF01903">
    <property type="entry name" value="CbiX"/>
    <property type="match status" value="1"/>
</dbReference>
<gene>
    <name evidence="3" type="ORF">FSC37_08560</name>
</gene>
<dbReference type="CDD" id="cd03416">
    <property type="entry name" value="CbiX_SirB_N"/>
    <property type="match status" value="1"/>
</dbReference>
<keyword evidence="2" id="KW-0456">Lyase</keyword>
<protein>
    <submittedName>
        <fullName evidence="3">Cobalamin biosynthesis protein CbiX</fullName>
    </submittedName>
</protein>
<dbReference type="EMBL" id="VOPW01000001">
    <property type="protein sequence ID" value="TXC65976.1"/>
    <property type="molecule type" value="Genomic_DNA"/>
</dbReference>
<dbReference type="PANTHER" id="PTHR33542">
    <property type="entry name" value="SIROHYDROCHLORIN FERROCHELATASE, CHLOROPLASTIC"/>
    <property type="match status" value="1"/>
</dbReference>
<reference evidence="3 4" key="1">
    <citation type="submission" date="2019-08" db="EMBL/GenBank/DDBJ databases">
        <authorList>
            <person name="Khan S.A."/>
            <person name="Jeon C.O."/>
            <person name="Jeong S.E."/>
        </authorList>
    </citation>
    <scope>NUCLEOTIDE SEQUENCE [LARGE SCALE GENOMIC DNA]</scope>
    <source>
        <strain evidence="4">IMCC1728</strain>
    </source>
</reference>
<dbReference type="GO" id="GO:0046872">
    <property type="term" value="F:metal ion binding"/>
    <property type="evidence" value="ECO:0007669"/>
    <property type="project" value="UniProtKB-KW"/>
</dbReference>
<dbReference type="GO" id="GO:0016829">
    <property type="term" value="F:lyase activity"/>
    <property type="evidence" value="ECO:0007669"/>
    <property type="project" value="UniProtKB-KW"/>
</dbReference>
<evidence type="ECO:0000313" key="3">
    <source>
        <dbReference type="EMBL" id="TXC65976.1"/>
    </source>
</evidence>
<name>A0A5C6U2I9_9BURK</name>
<organism evidence="3 4">
    <name type="scientific">Piscinibacter aquaticus</name>
    <dbReference type="NCBI Taxonomy" id="392597"/>
    <lineage>
        <taxon>Bacteria</taxon>
        <taxon>Pseudomonadati</taxon>
        <taxon>Pseudomonadota</taxon>
        <taxon>Betaproteobacteria</taxon>
        <taxon>Burkholderiales</taxon>
        <taxon>Sphaerotilaceae</taxon>
        <taxon>Piscinibacter</taxon>
    </lineage>
</organism>
<comment type="caution">
    <text evidence="3">The sequence shown here is derived from an EMBL/GenBank/DDBJ whole genome shotgun (WGS) entry which is preliminary data.</text>
</comment>
<accession>A0A5C6U2I9</accession>
<dbReference type="Gene3D" id="3.40.50.1400">
    <property type="match status" value="1"/>
</dbReference>
<evidence type="ECO:0000256" key="2">
    <source>
        <dbReference type="ARBA" id="ARBA00023239"/>
    </source>
</evidence>
<evidence type="ECO:0000256" key="1">
    <source>
        <dbReference type="ARBA" id="ARBA00022723"/>
    </source>
</evidence>